<proteinExistence type="predicted"/>
<gene>
    <name evidence="1" type="ORF">O6P33_02745</name>
</gene>
<organism evidence="1 2">
    <name type="scientific">Denitrificimonas caeni</name>
    <dbReference type="NCBI Taxonomy" id="521720"/>
    <lineage>
        <taxon>Bacteria</taxon>
        <taxon>Pseudomonadati</taxon>
        <taxon>Pseudomonadota</taxon>
        <taxon>Gammaproteobacteria</taxon>
        <taxon>Pseudomonadales</taxon>
        <taxon>Pseudomonadaceae</taxon>
        <taxon>Denitrificimonas</taxon>
    </lineage>
</organism>
<dbReference type="Proteomes" id="UP001212189">
    <property type="component" value="Chromosome"/>
</dbReference>
<dbReference type="EMBL" id="CP114976">
    <property type="protein sequence ID" value="WBE25778.1"/>
    <property type="molecule type" value="Genomic_DNA"/>
</dbReference>
<sequence length="159" mass="17624">MNDVVSIDTAALMMDLSKRTLWRRLSAGTLQRHSMDERGRVMLALTDIAEHLCVQLSDEPAGGGDRVLLIEADKGDSAAQNDVALLLLEQNRPDIALQWFLLAAQQQHADAMHYLSELYQQGLGVERCENTAMLWRAKAASQKHLIADAQMAVITRASK</sequence>
<dbReference type="SUPFAM" id="SSF81901">
    <property type="entry name" value="HCP-like"/>
    <property type="match status" value="1"/>
</dbReference>
<dbReference type="InterPro" id="IPR011990">
    <property type="entry name" value="TPR-like_helical_dom_sf"/>
</dbReference>
<dbReference type="RefSeq" id="WP_269818720.1">
    <property type="nucleotide sequence ID" value="NZ_CP114976.1"/>
</dbReference>
<evidence type="ECO:0000313" key="1">
    <source>
        <dbReference type="EMBL" id="WBE25778.1"/>
    </source>
</evidence>
<evidence type="ECO:0000313" key="2">
    <source>
        <dbReference type="Proteomes" id="UP001212189"/>
    </source>
</evidence>
<keyword evidence="2" id="KW-1185">Reference proteome</keyword>
<reference evidence="1 2" key="1">
    <citation type="submission" date="2022-12" db="EMBL/GenBank/DDBJ databases">
        <title>Coexistence and Characterization of a Novel Tigecycline Resistance gene tet(X) variant and blaNDM-1 in a Pseudomonas caeni Isolate of Chicken Origin.</title>
        <authorList>
            <person name="Lu X."/>
            <person name="Zhang L."/>
            <person name="Li R."/>
            <person name="Wang Z."/>
        </authorList>
    </citation>
    <scope>NUCLEOTIDE SEQUENCE [LARGE SCALE GENOMIC DNA]</scope>
    <source>
        <strain evidence="1 2">CE14</strain>
    </source>
</reference>
<evidence type="ECO:0008006" key="3">
    <source>
        <dbReference type="Google" id="ProtNLM"/>
    </source>
</evidence>
<dbReference type="SMART" id="SM00671">
    <property type="entry name" value="SEL1"/>
    <property type="match status" value="2"/>
</dbReference>
<name>A0AAE9VPJ7_9GAMM</name>
<dbReference type="InterPro" id="IPR006597">
    <property type="entry name" value="Sel1-like"/>
</dbReference>
<accession>A0AAE9VPJ7</accession>
<protein>
    <recommendedName>
        <fullName evidence="3">Sel1 repeat family protein</fullName>
    </recommendedName>
</protein>
<dbReference type="KEGG" id="dce:O6P33_02745"/>
<dbReference type="Gene3D" id="1.25.40.10">
    <property type="entry name" value="Tetratricopeptide repeat domain"/>
    <property type="match status" value="1"/>
</dbReference>
<dbReference type="AlphaFoldDB" id="A0AAE9VPJ7"/>